<organism evidence="4 5">
    <name type="scientific">Nitrosococcus watsoni (strain C-113)</name>
    <dbReference type="NCBI Taxonomy" id="105559"/>
    <lineage>
        <taxon>Bacteria</taxon>
        <taxon>Pseudomonadati</taxon>
        <taxon>Pseudomonadota</taxon>
        <taxon>Gammaproteobacteria</taxon>
        <taxon>Chromatiales</taxon>
        <taxon>Chromatiaceae</taxon>
        <taxon>Nitrosococcus</taxon>
    </lineage>
</organism>
<evidence type="ECO:0000313" key="4">
    <source>
        <dbReference type="EMBL" id="ADJ27210.1"/>
    </source>
</evidence>
<dbReference type="Pfam" id="PF00294">
    <property type="entry name" value="PfkB"/>
    <property type="match status" value="1"/>
</dbReference>
<name>D8K900_NITWC</name>
<evidence type="ECO:0000256" key="2">
    <source>
        <dbReference type="ARBA" id="ARBA00022777"/>
    </source>
</evidence>
<keyword evidence="5" id="KW-1185">Reference proteome</keyword>
<feature type="domain" description="Carbohydrate kinase PfkB" evidence="3">
    <location>
        <begin position="1"/>
        <end position="282"/>
    </location>
</feature>
<dbReference type="InterPro" id="IPR029056">
    <property type="entry name" value="Ribokinase-like"/>
</dbReference>
<dbReference type="InterPro" id="IPR002173">
    <property type="entry name" value="Carboh/pur_kinase_PfkB_CS"/>
</dbReference>
<dbReference type="AlphaFoldDB" id="D8K900"/>
<keyword evidence="2 4" id="KW-0418">Kinase</keyword>
<dbReference type="PROSITE" id="PS00584">
    <property type="entry name" value="PFKB_KINASES_2"/>
    <property type="match status" value="1"/>
</dbReference>
<dbReference type="OrthoDB" id="9813569at2"/>
<dbReference type="RefSeq" id="WP_013219321.1">
    <property type="nucleotide sequence ID" value="NC_014315.1"/>
</dbReference>
<dbReference type="PANTHER" id="PTHR42774:SF3">
    <property type="entry name" value="KETOHEXOKINASE"/>
    <property type="match status" value="1"/>
</dbReference>
<dbReference type="STRING" id="105559.Nwat_0240"/>
<dbReference type="SUPFAM" id="SSF53613">
    <property type="entry name" value="Ribokinase-like"/>
    <property type="match status" value="1"/>
</dbReference>
<dbReference type="Gene3D" id="3.40.1190.20">
    <property type="match status" value="1"/>
</dbReference>
<accession>D8K900</accession>
<dbReference type="InterPro" id="IPR052562">
    <property type="entry name" value="Ketohexokinase-related"/>
</dbReference>
<dbReference type="GO" id="GO:0004454">
    <property type="term" value="F:ketohexokinase activity"/>
    <property type="evidence" value="ECO:0007669"/>
    <property type="project" value="UniProtKB-EC"/>
</dbReference>
<dbReference type="eggNOG" id="COG0524">
    <property type="taxonomic scope" value="Bacteria"/>
</dbReference>
<dbReference type="EC" id="2.7.1.3" evidence="4"/>
<dbReference type="Proteomes" id="UP000000393">
    <property type="component" value="Chromosome"/>
</dbReference>
<proteinExistence type="predicted"/>
<dbReference type="InterPro" id="IPR011611">
    <property type="entry name" value="PfkB_dom"/>
</dbReference>
<protein>
    <submittedName>
        <fullName evidence="4">Ketohexokinase</fullName>
        <ecNumber evidence="4">2.7.1.3</ecNumber>
    </submittedName>
</protein>
<dbReference type="KEGG" id="nwa:Nwat_0240"/>
<gene>
    <name evidence="4" type="ordered locus">Nwat_0240</name>
</gene>
<dbReference type="EMBL" id="CP002086">
    <property type="protein sequence ID" value="ADJ27210.1"/>
    <property type="molecule type" value="Genomic_DNA"/>
</dbReference>
<evidence type="ECO:0000313" key="5">
    <source>
        <dbReference type="Proteomes" id="UP000000393"/>
    </source>
</evidence>
<reference evidence="4 5" key="1">
    <citation type="submission" date="2010-06" db="EMBL/GenBank/DDBJ databases">
        <title>Complete sequence of chromosome of Nitrosococcus watsoni C-113.</title>
        <authorList>
            <consortium name="US DOE Joint Genome Institute"/>
            <person name="Lucas S."/>
            <person name="Copeland A."/>
            <person name="Lapidus A."/>
            <person name="Cheng J.-F."/>
            <person name="Bruce D."/>
            <person name="Goodwin L."/>
            <person name="Pitluck S."/>
            <person name="Malfatti S.A."/>
            <person name="Chain P.S.G."/>
            <person name="Land M."/>
            <person name="Hauser L."/>
            <person name="Kyrpides N."/>
            <person name="Ivanova N."/>
            <person name="Cambell M.A."/>
            <person name="Heidelberg J.F."/>
            <person name="Klotz M.G."/>
            <person name="Woyke T."/>
        </authorList>
    </citation>
    <scope>NUCLEOTIDE SEQUENCE [LARGE SCALE GENOMIC DNA]</scope>
    <source>
        <strain evidence="4 5">C-113</strain>
    </source>
</reference>
<evidence type="ECO:0000259" key="3">
    <source>
        <dbReference type="Pfam" id="PF00294"/>
    </source>
</evidence>
<dbReference type="PANTHER" id="PTHR42774">
    <property type="entry name" value="PHOSPHOTRANSFERASE SYSTEM TRANSPORT PROTEIN"/>
    <property type="match status" value="1"/>
</dbReference>
<sequence length="294" mass="32532">MAKILGIGTATLDIINTVEYYPTEDEERRALSQRRSVGGNCPNTLTVLQQLGHKCAFAGIVADDPDGQFIAQQLKLEGIKVNNCRVAKGKTPTSYITLSRATGTRTIVHYRTLPEFSFADFAKIKLSAFDWLHFEGRNITETLRMLTFVREKLPSLPWSVEIEKPRANIENLFEGATILLFSRHYAAYHGYAEAQTFLQELHSSLPHTEKVCAWGKEGAYALGDGGEIKHAPAFFPPQVVDTLGAGDTFNAGFLDARLRNHSLSESLALACQLAGRKCGQQGFKDLGNQQQSIR</sequence>
<keyword evidence="1 4" id="KW-0808">Transferase</keyword>
<dbReference type="HOGENOM" id="CLU_027634_3_0_6"/>
<evidence type="ECO:0000256" key="1">
    <source>
        <dbReference type="ARBA" id="ARBA00022679"/>
    </source>
</evidence>